<sequence>MVVLSDVVVGFRKGGDERLHIGLEVRNSDGIKELVGKAVLDQLYSENNGLKPRVDKLYTSLAQLNQVLASHNYEGWSISNNGLVQSKNPIDNKAVYDFNTKLNDFNGFVNRSHQRKRAATQPALQKAHAGWVEKQGGIVKNWKKRYMVLQNWTLHYYETDNVTPEVQPKGSFEAIFVEYTPGSDHGISVFGPVARVFKFRTKDANSCVAWFEAISMQIKAKPNLRERSQSNSALPLTRPRPTTKHASSLPVAAPIPHSAKPPIVQPIRPRNVNTARPRVLRTHSGIQCDGCFANPLRGNRYTSKKKPNFDLCQNCVKSMSFEKSHAPFALVRPAAMVNNNDSSSGVNIEIVVYIDDYDNEDGMYEDEVFAGDFGDLTYDNTQDGGEYEQRYDGNGDLVYTEGGYNQYDDATGNNQENNGGRYDNDYGSDSDYD</sequence>
<dbReference type="AlphaFoldDB" id="A0A1V9Y4F5"/>
<keyword evidence="3" id="KW-0862">Zinc</keyword>
<dbReference type="SUPFAM" id="SSF50729">
    <property type="entry name" value="PH domain-like"/>
    <property type="match status" value="1"/>
</dbReference>
<dbReference type="Pfam" id="PF00169">
    <property type="entry name" value="PH"/>
    <property type="match status" value="1"/>
</dbReference>
<evidence type="ECO:0000259" key="7">
    <source>
        <dbReference type="PROSITE" id="PS50135"/>
    </source>
</evidence>
<feature type="region of interest" description="Disordered" evidence="5">
    <location>
        <begin position="380"/>
        <end position="433"/>
    </location>
</feature>
<feature type="region of interest" description="Disordered" evidence="5">
    <location>
        <begin position="222"/>
        <end position="268"/>
    </location>
</feature>
<feature type="domain" description="PH" evidence="6">
    <location>
        <begin position="125"/>
        <end position="219"/>
    </location>
</feature>
<dbReference type="Pfam" id="PF00569">
    <property type="entry name" value="ZZ"/>
    <property type="match status" value="1"/>
</dbReference>
<dbReference type="STRING" id="74557.A0A1V9Y4F5"/>
<dbReference type="SMART" id="SM00233">
    <property type="entry name" value="PH"/>
    <property type="match status" value="1"/>
</dbReference>
<evidence type="ECO:0000256" key="1">
    <source>
        <dbReference type="ARBA" id="ARBA00022723"/>
    </source>
</evidence>
<dbReference type="InterPro" id="IPR011993">
    <property type="entry name" value="PH-like_dom_sf"/>
</dbReference>
<dbReference type="PROSITE" id="PS50003">
    <property type="entry name" value="PH_DOMAIN"/>
    <property type="match status" value="1"/>
</dbReference>
<evidence type="ECO:0000256" key="4">
    <source>
        <dbReference type="PROSITE-ProRule" id="PRU00228"/>
    </source>
</evidence>
<dbReference type="PANTHER" id="PTHR20930">
    <property type="entry name" value="OVARIAN CARCINOMA ANTIGEN CA125-RELATED"/>
    <property type="match status" value="1"/>
</dbReference>
<comment type="caution">
    <text evidence="8">The sequence shown here is derived from an EMBL/GenBank/DDBJ whole genome shotgun (WGS) entry which is preliminary data.</text>
</comment>
<feature type="non-terminal residue" evidence="8">
    <location>
        <position position="433"/>
    </location>
</feature>
<name>A0A1V9Y4F5_9STRA</name>
<dbReference type="GO" id="GO:0008270">
    <property type="term" value="F:zinc ion binding"/>
    <property type="evidence" value="ECO:0007669"/>
    <property type="project" value="UniProtKB-KW"/>
</dbReference>
<dbReference type="Gene3D" id="2.30.29.30">
    <property type="entry name" value="Pleckstrin-homology domain (PH domain)/Phosphotyrosine-binding domain (PTB)"/>
    <property type="match status" value="1"/>
</dbReference>
<accession>A0A1V9Y4F5</accession>
<feature type="domain" description="ZZ-type" evidence="7">
    <location>
        <begin position="283"/>
        <end position="339"/>
    </location>
</feature>
<dbReference type="InterPro" id="IPR043145">
    <property type="entry name" value="Znf_ZZ_sf"/>
</dbReference>
<evidence type="ECO:0008006" key="10">
    <source>
        <dbReference type="Google" id="ProtNLM"/>
    </source>
</evidence>
<dbReference type="PANTHER" id="PTHR20930:SF0">
    <property type="entry name" value="PROTEIN ILRUN"/>
    <property type="match status" value="1"/>
</dbReference>
<protein>
    <recommendedName>
        <fullName evidence="10">PH domain-containing protein</fullName>
    </recommendedName>
</protein>
<reference evidence="8 9" key="1">
    <citation type="journal article" date="2014" name="Genome Biol. Evol.">
        <title>The secreted proteins of Achlya hypogyna and Thraustotheca clavata identify the ancestral oomycete secretome and reveal gene acquisitions by horizontal gene transfer.</title>
        <authorList>
            <person name="Misner I."/>
            <person name="Blouin N."/>
            <person name="Leonard G."/>
            <person name="Richards T.A."/>
            <person name="Lane C.E."/>
        </authorList>
    </citation>
    <scope>NUCLEOTIDE SEQUENCE [LARGE SCALE GENOMIC DNA]</scope>
    <source>
        <strain evidence="8 9">ATCC 34112</strain>
    </source>
</reference>
<evidence type="ECO:0000256" key="2">
    <source>
        <dbReference type="ARBA" id="ARBA00022771"/>
    </source>
</evidence>
<keyword evidence="9" id="KW-1185">Reference proteome</keyword>
<dbReference type="Proteomes" id="UP000243217">
    <property type="component" value="Unassembled WGS sequence"/>
</dbReference>
<evidence type="ECO:0000256" key="3">
    <source>
        <dbReference type="ARBA" id="ARBA00022833"/>
    </source>
</evidence>
<gene>
    <name evidence="8" type="ORF">THRCLA_11978</name>
</gene>
<dbReference type="PROSITE" id="PS50135">
    <property type="entry name" value="ZF_ZZ_2"/>
    <property type="match status" value="1"/>
</dbReference>
<dbReference type="OrthoDB" id="185175at2759"/>
<dbReference type="EMBL" id="JNBS01005174">
    <property type="protein sequence ID" value="OQR80599.1"/>
    <property type="molecule type" value="Genomic_DNA"/>
</dbReference>
<keyword evidence="2 4" id="KW-0863">Zinc-finger</keyword>
<dbReference type="InterPro" id="IPR001849">
    <property type="entry name" value="PH_domain"/>
</dbReference>
<proteinExistence type="predicted"/>
<evidence type="ECO:0000313" key="8">
    <source>
        <dbReference type="EMBL" id="OQR80599.1"/>
    </source>
</evidence>
<evidence type="ECO:0000259" key="6">
    <source>
        <dbReference type="PROSITE" id="PS50003"/>
    </source>
</evidence>
<dbReference type="InterPro" id="IPR000433">
    <property type="entry name" value="Znf_ZZ"/>
</dbReference>
<dbReference type="Gene3D" id="3.30.60.90">
    <property type="match status" value="1"/>
</dbReference>
<organism evidence="8 9">
    <name type="scientific">Thraustotheca clavata</name>
    <dbReference type="NCBI Taxonomy" id="74557"/>
    <lineage>
        <taxon>Eukaryota</taxon>
        <taxon>Sar</taxon>
        <taxon>Stramenopiles</taxon>
        <taxon>Oomycota</taxon>
        <taxon>Saprolegniomycetes</taxon>
        <taxon>Saprolegniales</taxon>
        <taxon>Achlyaceae</taxon>
        <taxon>Thraustotheca</taxon>
    </lineage>
</organism>
<evidence type="ECO:0000256" key="5">
    <source>
        <dbReference type="SAM" id="MobiDB-lite"/>
    </source>
</evidence>
<keyword evidence="1" id="KW-0479">Metal-binding</keyword>
<dbReference type="SMART" id="SM00291">
    <property type="entry name" value="ZnF_ZZ"/>
    <property type="match status" value="1"/>
</dbReference>
<evidence type="ECO:0000313" key="9">
    <source>
        <dbReference type="Proteomes" id="UP000243217"/>
    </source>
</evidence>
<dbReference type="SUPFAM" id="SSF57850">
    <property type="entry name" value="RING/U-box"/>
    <property type="match status" value="1"/>
</dbReference>